<evidence type="ECO:0000313" key="2">
    <source>
        <dbReference type="Proteomes" id="UP000737018"/>
    </source>
</evidence>
<reference evidence="1" key="1">
    <citation type="submission" date="2020-03" db="EMBL/GenBank/DDBJ databases">
        <title>Castanea mollissima Vanexum genome sequencing.</title>
        <authorList>
            <person name="Staton M."/>
        </authorList>
    </citation>
    <scope>NUCLEOTIDE SEQUENCE</scope>
    <source>
        <tissue evidence="1">Leaf</tissue>
    </source>
</reference>
<feature type="non-terminal residue" evidence="1">
    <location>
        <position position="1"/>
    </location>
</feature>
<sequence>FDQPLRSPCIILSGNSANVTGSFILFL</sequence>
<organism evidence="1 2">
    <name type="scientific">Castanea mollissima</name>
    <name type="common">Chinese chestnut</name>
    <dbReference type="NCBI Taxonomy" id="60419"/>
    <lineage>
        <taxon>Eukaryota</taxon>
        <taxon>Viridiplantae</taxon>
        <taxon>Streptophyta</taxon>
        <taxon>Embryophyta</taxon>
        <taxon>Tracheophyta</taxon>
        <taxon>Spermatophyta</taxon>
        <taxon>Magnoliopsida</taxon>
        <taxon>eudicotyledons</taxon>
        <taxon>Gunneridae</taxon>
        <taxon>Pentapetalae</taxon>
        <taxon>rosids</taxon>
        <taxon>fabids</taxon>
        <taxon>Fagales</taxon>
        <taxon>Fagaceae</taxon>
        <taxon>Castanea</taxon>
    </lineage>
</organism>
<dbReference type="AlphaFoldDB" id="A0A8J4VEQ0"/>
<dbReference type="Proteomes" id="UP000737018">
    <property type="component" value="Unassembled WGS sequence"/>
</dbReference>
<accession>A0A8J4VEQ0</accession>
<keyword evidence="2" id="KW-1185">Reference proteome</keyword>
<name>A0A8J4VEQ0_9ROSI</name>
<proteinExistence type="predicted"/>
<dbReference type="EMBL" id="JRKL02011633">
    <property type="protein sequence ID" value="KAF3945671.1"/>
    <property type="molecule type" value="Genomic_DNA"/>
</dbReference>
<comment type="caution">
    <text evidence="1">The sequence shown here is derived from an EMBL/GenBank/DDBJ whole genome shotgun (WGS) entry which is preliminary data.</text>
</comment>
<protein>
    <submittedName>
        <fullName evidence="1">Uncharacterized protein</fullName>
    </submittedName>
</protein>
<evidence type="ECO:0000313" key="1">
    <source>
        <dbReference type="EMBL" id="KAF3945671.1"/>
    </source>
</evidence>
<gene>
    <name evidence="1" type="ORF">CMV_027974</name>
</gene>